<reference evidence="1 2" key="1">
    <citation type="journal article" date="2021" name="Int. J. Syst. Evol. Microbiol.">
        <title>Amazonocrinis nigriterrae gen. nov., sp. nov., Atlanticothrix silvestris gen. nov., sp. nov. and Dendronalium phyllosphericum gen. nov., sp. nov., nostocacean cyanobacteria from Brazilian environments.</title>
        <authorList>
            <person name="Alvarenga D.O."/>
            <person name="Andreote A.P.D."/>
            <person name="Branco L.H.Z."/>
            <person name="Delbaje E."/>
            <person name="Cruz R.B."/>
            <person name="Varani A.M."/>
            <person name="Fiore M.F."/>
        </authorList>
    </citation>
    <scope>NUCLEOTIDE SEQUENCE [LARGE SCALE GENOMIC DNA]</scope>
    <source>
        <strain evidence="1 2">CENA357</strain>
    </source>
</reference>
<dbReference type="InterPro" id="IPR011990">
    <property type="entry name" value="TPR-like_helical_dom_sf"/>
</dbReference>
<dbReference type="Gene3D" id="1.25.40.10">
    <property type="entry name" value="Tetratricopeptide repeat domain"/>
    <property type="match status" value="1"/>
</dbReference>
<dbReference type="Proteomes" id="UP000599391">
    <property type="component" value="Unassembled WGS sequence"/>
</dbReference>
<gene>
    <name evidence="1" type="ORF">I8751_00525</name>
</gene>
<feature type="non-terminal residue" evidence="1">
    <location>
        <position position="1"/>
    </location>
</feature>
<accession>A0A8J7HD72</accession>
<proteinExistence type="predicted"/>
<evidence type="ECO:0000313" key="1">
    <source>
        <dbReference type="EMBL" id="MBH8550900.1"/>
    </source>
</evidence>
<comment type="caution">
    <text evidence="1">The sequence shown here is derived from an EMBL/GenBank/DDBJ whole genome shotgun (WGS) entry which is preliminary data.</text>
</comment>
<name>A0A8J7HD72_9CYAN</name>
<dbReference type="SUPFAM" id="SSF48452">
    <property type="entry name" value="TPR-like"/>
    <property type="match status" value="1"/>
</dbReference>
<sequence length="161" mass="18296">KCYEDALLVRTSQALPQNYAETAFNLGLAYIDAERFADAYNISKSAIDTVEFLRGEIFSGDEIKQKLAEEWNALYRRMVEVCLELEYYDQAVEYIERSKTRNLIELLANQGSPELQQLQQIIVEQKLNLEVAAKPDSLTPKVAAMNILVYQVAFLKPAVLA</sequence>
<protein>
    <submittedName>
        <fullName evidence="1">Uncharacterized protein</fullName>
    </submittedName>
</protein>
<organism evidence="1 2">
    <name type="scientific">Atlanticothrix silvestris CENA357</name>
    <dbReference type="NCBI Taxonomy" id="1725252"/>
    <lineage>
        <taxon>Bacteria</taxon>
        <taxon>Bacillati</taxon>
        <taxon>Cyanobacteriota</taxon>
        <taxon>Cyanophyceae</taxon>
        <taxon>Nostocales</taxon>
        <taxon>Nodulariaceae</taxon>
        <taxon>Atlanticothrix</taxon>
        <taxon>Atlanticothrix silvestris</taxon>
    </lineage>
</organism>
<evidence type="ECO:0000313" key="2">
    <source>
        <dbReference type="Proteomes" id="UP000599391"/>
    </source>
</evidence>
<dbReference type="AlphaFoldDB" id="A0A8J7HD72"/>
<dbReference type="EMBL" id="JAECZB010000001">
    <property type="protein sequence ID" value="MBH8550900.1"/>
    <property type="molecule type" value="Genomic_DNA"/>
</dbReference>
<keyword evidence="2" id="KW-1185">Reference proteome</keyword>